<dbReference type="InterPro" id="IPR003961">
    <property type="entry name" value="FN3_dom"/>
</dbReference>
<reference evidence="9" key="1">
    <citation type="journal article" date="2022" name="bioRxiv">
        <title>Sequencing and chromosome-scale assembly of the giantPleurodeles waltlgenome.</title>
        <authorList>
            <person name="Brown T."/>
            <person name="Elewa A."/>
            <person name="Iarovenko S."/>
            <person name="Subramanian E."/>
            <person name="Araus A.J."/>
            <person name="Petzold A."/>
            <person name="Susuki M."/>
            <person name="Suzuki K.-i.T."/>
            <person name="Hayashi T."/>
            <person name="Toyoda A."/>
            <person name="Oliveira C."/>
            <person name="Osipova E."/>
            <person name="Leigh N.D."/>
            <person name="Simon A."/>
            <person name="Yun M.H."/>
        </authorList>
    </citation>
    <scope>NUCLEOTIDE SEQUENCE</scope>
    <source>
        <strain evidence="9">20211129_DDA</strain>
        <tissue evidence="9">Liver</tissue>
    </source>
</reference>
<dbReference type="CDD" id="cd00054">
    <property type="entry name" value="EGF_CA"/>
    <property type="match status" value="1"/>
</dbReference>
<dbReference type="Pfam" id="PF13855">
    <property type="entry name" value="LRR_8"/>
    <property type="match status" value="2"/>
</dbReference>
<dbReference type="Proteomes" id="UP001066276">
    <property type="component" value="Chromosome 10"/>
</dbReference>
<proteinExistence type="predicted"/>
<dbReference type="PROSITE" id="PS01186">
    <property type="entry name" value="EGF_2"/>
    <property type="match status" value="1"/>
</dbReference>
<dbReference type="InterPro" id="IPR050541">
    <property type="entry name" value="LRR_TM_domain-containing"/>
</dbReference>
<comment type="caution">
    <text evidence="9">The sequence shown here is derived from an EMBL/GenBank/DDBJ whole genome shotgun (WGS) entry which is preliminary data.</text>
</comment>
<evidence type="ECO:0000256" key="3">
    <source>
        <dbReference type="ARBA" id="ARBA00022737"/>
    </source>
</evidence>
<keyword evidence="4 5" id="KW-1015">Disulfide bond</keyword>
<dbReference type="FunFam" id="3.80.10.10:FF:000211">
    <property type="entry name" value="vasorin"/>
    <property type="match status" value="1"/>
</dbReference>
<keyword evidence="2 7" id="KW-0732">Signal</keyword>
<evidence type="ECO:0000256" key="2">
    <source>
        <dbReference type="ARBA" id="ARBA00022729"/>
    </source>
</evidence>
<accession>A0AAV7M4W2</accession>
<dbReference type="InterPro" id="IPR036116">
    <property type="entry name" value="FN3_sf"/>
</dbReference>
<keyword evidence="6" id="KW-1133">Transmembrane helix</keyword>
<protein>
    <recommendedName>
        <fullName evidence="8">EGF-like domain-containing protein</fullName>
    </recommendedName>
</protein>
<dbReference type="PRINTS" id="PR00019">
    <property type="entry name" value="LEURICHRPT"/>
</dbReference>
<feature type="chain" id="PRO_5043507593" description="EGF-like domain-containing protein" evidence="7">
    <location>
        <begin position="34"/>
        <end position="688"/>
    </location>
</feature>
<keyword evidence="6" id="KW-0472">Membrane</keyword>
<keyword evidence="6" id="KW-0812">Transmembrane</keyword>
<keyword evidence="10" id="KW-1185">Reference proteome</keyword>
<dbReference type="InterPro" id="IPR013783">
    <property type="entry name" value="Ig-like_fold"/>
</dbReference>
<evidence type="ECO:0000256" key="6">
    <source>
        <dbReference type="SAM" id="Phobius"/>
    </source>
</evidence>
<dbReference type="SUPFAM" id="SSF57196">
    <property type="entry name" value="EGF/Laminin"/>
    <property type="match status" value="1"/>
</dbReference>
<dbReference type="PROSITE" id="PS00022">
    <property type="entry name" value="EGF_1"/>
    <property type="match status" value="1"/>
</dbReference>
<comment type="caution">
    <text evidence="5">Lacks conserved residue(s) required for the propagation of feature annotation.</text>
</comment>
<dbReference type="CDD" id="cd00063">
    <property type="entry name" value="FN3"/>
    <property type="match status" value="1"/>
</dbReference>
<dbReference type="SMART" id="SM00082">
    <property type="entry name" value="LRRCT"/>
    <property type="match status" value="1"/>
</dbReference>
<dbReference type="InterPro" id="IPR032675">
    <property type="entry name" value="LRR_dom_sf"/>
</dbReference>
<sequence length="688" mass="77016">MAHCRFLLTGKHTMCPLLMVVLLLLSHPIALYCCPEGCMCNQPQTVFCISRRNPSTPKGVPQNTASLYVFENGITDIGEDSFSGLQELQLLDLSQNKISSLQKNTFQSVPNLNNLDLSANQIREITNETFHGLRRLERLYLNGNRIQHIDPTAFDTLENLLELKLQNNRLTVAPVLKLPQLLLLDLSWNQIPSIDAIHFYTNNIESLKIAGLGLGSLDEELFQSLKNLHELDISDNHLAKVPRVLQRLHRLTKLNMSGNTHISQLQSEDFASLQNLQELDISNMNLRTIPQDFFSFSNRLKAINIAENPFNCVCQMSWFVGWFSGKEVTLKRSDETRCHFPPKNAGKILRNLAYMDFGCPTTVATTTTTIKTTTTKPALPRTTTRSYVLELITTKPTLKPTLLQEDYYTQELDTDVRKSEIPQEELCPPQICLNGGSCQLDADGNLKCACLDGFSGLYCETKVKPAITLPTVTKVVQPTTQSKQINIQETGSTSLKVNLHSYIHSRAQLKGIRLTYRNLSGPDKRPVSLNLPTSLSDYTVHSLKPNCTYHICVEPFEDWDSDEKSCVEAHTAPLTSQQHAPVTQTKDSNLTLMIVPALAATLLLVVAVAATIYYLRSRRPQQADAGGENGPMELEGVKERLENGNLRSQDPKSPELTALPSGLEYEVPLMQQRCYSNNNNTALKPSYF</sequence>
<keyword evidence="1" id="KW-0433">Leucine-rich repeat</keyword>
<evidence type="ECO:0000256" key="5">
    <source>
        <dbReference type="PROSITE-ProRule" id="PRU00076"/>
    </source>
</evidence>
<evidence type="ECO:0000313" key="9">
    <source>
        <dbReference type="EMBL" id="KAJ1097624.1"/>
    </source>
</evidence>
<keyword evidence="3" id="KW-0677">Repeat</keyword>
<dbReference type="FunFam" id="3.80.10.10:FF:000082">
    <property type="entry name" value="Leucine-rich repeat-containing 24"/>
    <property type="match status" value="1"/>
</dbReference>
<dbReference type="EMBL" id="JANPWB010000014">
    <property type="protein sequence ID" value="KAJ1097624.1"/>
    <property type="molecule type" value="Genomic_DNA"/>
</dbReference>
<keyword evidence="5" id="KW-0245">EGF-like domain</keyword>
<dbReference type="InterPro" id="IPR001611">
    <property type="entry name" value="Leu-rich_rpt"/>
</dbReference>
<evidence type="ECO:0000256" key="4">
    <source>
        <dbReference type="ARBA" id="ARBA00023157"/>
    </source>
</evidence>
<dbReference type="Gene3D" id="3.80.10.10">
    <property type="entry name" value="Ribonuclease Inhibitor"/>
    <property type="match status" value="2"/>
</dbReference>
<dbReference type="PANTHER" id="PTHR24369">
    <property type="entry name" value="ANTIGEN BSP, PUTATIVE-RELATED"/>
    <property type="match status" value="1"/>
</dbReference>
<evidence type="ECO:0000313" key="10">
    <source>
        <dbReference type="Proteomes" id="UP001066276"/>
    </source>
</evidence>
<name>A0AAV7M4W2_PLEWA</name>
<dbReference type="InterPro" id="IPR000483">
    <property type="entry name" value="Cys-rich_flank_reg_C"/>
</dbReference>
<dbReference type="PROSITE" id="PS50026">
    <property type="entry name" value="EGF_3"/>
    <property type="match status" value="1"/>
</dbReference>
<evidence type="ECO:0000256" key="7">
    <source>
        <dbReference type="SAM" id="SignalP"/>
    </source>
</evidence>
<dbReference type="SUPFAM" id="SSF49265">
    <property type="entry name" value="Fibronectin type III"/>
    <property type="match status" value="1"/>
</dbReference>
<feature type="disulfide bond" evidence="5">
    <location>
        <begin position="450"/>
        <end position="459"/>
    </location>
</feature>
<dbReference type="PROSITE" id="PS51450">
    <property type="entry name" value="LRR"/>
    <property type="match status" value="4"/>
</dbReference>
<dbReference type="SMART" id="SM00365">
    <property type="entry name" value="LRR_SD22"/>
    <property type="match status" value="4"/>
</dbReference>
<dbReference type="PANTHER" id="PTHR24369:SF160">
    <property type="entry name" value="VASORIN"/>
    <property type="match status" value="1"/>
</dbReference>
<evidence type="ECO:0000259" key="8">
    <source>
        <dbReference type="PROSITE" id="PS50026"/>
    </source>
</evidence>
<feature type="domain" description="EGF-like" evidence="8">
    <location>
        <begin position="423"/>
        <end position="460"/>
    </location>
</feature>
<dbReference type="AlphaFoldDB" id="A0AAV7M4W2"/>
<dbReference type="InterPro" id="IPR003591">
    <property type="entry name" value="Leu-rich_rpt_typical-subtyp"/>
</dbReference>
<dbReference type="Pfam" id="PF00560">
    <property type="entry name" value="LRR_1"/>
    <property type="match status" value="1"/>
</dbReference>
<dbReference type="SUPFAM" id="SSF52058">
    <property type="entry name" value="L domain-like"/>
    <property type="match status" value="1"/>
</dbReference>
<feature type="transmembrane region" description="Helical" evidence="6">
    <location>
        <begin position="590"/>
        <end position="615"/>
    </location>
</feature>
<feature type="signal peptide" evidence="7">
    <location>
        <begin position="1"/>
        <end position="33"/>
    </location>
</feature>
<organism evidence="9 10">
    <name type="scientific">Pleurodeles waltl</name>
    <name type="common">Iberian ribbed newt</name>
    <dbReference type="NCBI Taxonomy" id="8319"/>
    <lineage>
        <taxon>Eukaryota</taxon>
        <taxon>Metazoa</taxon>
        <taxon>Chordata</taxon>
        <taxon>Craniata</taxon>
        <taxon>Vertebrata</taxon>
        <taxon>Euteleostomi</taxon>
        <taxon>Amphibia</taxon>
        <taxon>Batrachia</taxon>
        <taxon>Caudata</taxon>
        <taxon>Salamandroidea</taxon>
        <taxon>Salamandridae</taxon>
        <taxon>Pleurodelinae</taxon>
        <taxon>Pleurodeles</taxon>
    </lineage>
</organism>
<evidence type="ECO:0000256" key="1">
    <source>
        <dbReference type="ARBA" id="ARBA00022614"/>
    </source>
</evidence>
<dbReference type="Gene3D" id="2.60.40.10">
    <property type="entry name" value="Immunoglobulins"/>
    <property type="match status" value="1"/>
</dbReference>
<dbReference type="InterPro" id="IPR000742">
    <property type="entry name" value="EGF"/>
</dbReference>
<dbReference type="GO" id="GO:0005886">
    <property type="term" value="C:plasma membrane"/>
    <property type="evidence" value="ECO:0007669"/>
    <property type="project" value="TreeGrafter"/>
</dbReference>
<dbReference type="SMART" id="SM00369">
    <property type="entry name" value="LRR_TYP"/>
    <property type="match status" value="8"/>
</dbReference>
<dbReference type="Gene3D" id="2.10.25.10">
    <property type="entry name" value="Laminin"/>
    <property type="match status" value="1"/>
</dbReference>
<gene>
    <name evidence="9" type="ORF">NDU88_002741</name>
</gene>